<dbReference type="SUPFAM" id="SSF52540">
    <property type="entry name" value="P-loop containing nucleoside triphosphate hydrolases"/>
    <property type="match status" value="2"/>
</dbReference>
<dbReference type="PANTHER" id="PTHR43790">
    <property type="entry name" value="CARBOHYDRATE TRANSPORT ATP-BINDING PROTEIN MG119-RELATED"/>
    <property type="match status" value="1"/>
</dbReference>
<evidence type="ECO:0000313" key="10">
    <source>
        <dbReference type="Proteomes" id="UP000199706"/>
    </source>
</evidence>
<dbReference type="GO" id="GO:0005524">
    <property type="term" value="F:ATP binding"/>
    <property type="evidence" value="ECO:0007669"/>
    <property type="project" value="UniProtKB-KW"/>
</dbReference>
<dbReference type="Proteomes" id="UP000199706">
    <property type="component" value="Unassembled WGS sequence"/>
</dbReference>
<dbReference type="InterPro" id="IPR003439">
    <property type="entry name" value="ABC_transporter-like_ATP-bd"/>
</dbReference>
<evidence type="ECO:0000256" key="2">
    <source>
        <dbReference type="ARBA" id="ARBA00022475"/>
    </source>
</evidence>
<dbReference type="PANTHER" id="PTHR43790:SF9">
    <property type="entry name" value="GALACTOFURANOSE TRANSPORTER ATP-BINDING PROTEIN YTFR"/>
    <property type="match status" value="1"/>
</dbReference>
<evidence type="ECO:0000256" key="7">
    <source>
        <dbReference type="ARBA" id="ARBA00022840"/>
    </source>
</evidence>
<dbReference type="Gene3D" id="3.40.50.300">
    <property type="entry name" value="P-loop containing nucleotide triphosphate hydrolases"/>
    <property type="match status" value="2"/>
</dbReference>
<evidence type="ECO:0000256" key="4">
    <source>
        <dbReference type="ARBA" id="ARBA00022597"/>
    </source>
</evidence>
<keyword evidence="6" id="KW-0547">Nucleotide-binding</keyword>
<dbReference type="PROSITE" id="PS50893">
    <property type="entry name" value="ABC_TRANSPORTER_2"/>
    <property type="match status" value="2"/>
</dbReference>
<evidence type="ECO:0000256" key="6">
    <source>
        <dbReference type="ARBA" id="ARBA00022741"/>
    </source>
</evidence>
<proteinExistence type="predicted"/>
<reference evidence="9 10" key="1">
    <citation type="submission" date="2016-10" db="EMBL/GenBank/DDBJ databases">
        <authorList>
            <person name="de Groot N.N."/>
        </authorList>
    </citation>
    <scope>NUCLEOTIDE SEQUENCE [LARGE SCALE GENOMIC DNA]</scope>
    <source>
        <strain evidence="9 10">LMG 2247</strain>
    </source>
</reference>
<keyword evidence="1" id="KW-0813">Transport</keyword>
<dbReference type="AlphaFoldDB" id="A0A1G8MTP4"/>
<evidence type="ECO:0000313" key="9">
    <source>
        <dbReference type="EMBL" id="SDI71165.1"/>
    </source>
</evidence>
<dbReference type="GO" id="GO:0016887">
    <property type="term" value="F:ATP hydrolysis activity"/>
    <property type="evidence" value="ECO:0007669"/>
    <property type="project" value="InterPro"/>
</dbReference>
<dbReference type="EMBL" id="FNCJ01000031">
    <property type="protein sequence ID" value="SDI71165.1"/>
    <property type="molecule type" value="Genomic_DNA"/>
</dbReference>
<feature type="domain" description="ABC transporter" evidence="8">
    <location>
        <begin position="10"/>
        <end position="253"/>
    </location>
</feature>
<keyword evidence="3" id="KW-0997">Cell inner membrane</keyword>
<dbReference type="Pfam" id="PF00005">
    <property type="entry name" value="ABC_tran"/>
    <property type="match status" value="2"/>
</dbReference>
<dbReference type="InterPro" id="IPR003593">
    <property type="entry name" value="AAA+_ATPase"/>
</dbReference>
<dbReference type="PROSITE" id="PS00211">
    <property type="entry name" value="ABC_TRANSPORTER_1"/>
    <property type="match status" value="1"/>
</dbReference>
<dbReference type="RefSeq" id="WP_090695499.1">
    <property type="nucleotide sequence ID" value="NZ_CADERL010000036.1"/>
</dbReference>
<gene>
    <name evidence="9" type="ORF">SAMN05216466_13134</name>
</gene>
<dbReference type="InterPro" id="IPR027417">
    <property type="entry name" value="P-loop_NTPase"/>
</dbReference>
<keyword evidence="7 9" id="KW-0067">ATP-binding</keyword>
<dbReference type="InterPro" id="IPR050107">
    <property type="entry name" value="ABC_carbohydrate_import_ATPase"/>
</dbReference>
<keyword evidence="5" id="KW-0677">Repeat</keyword>
<protein>
    <submittedName>
        <fullName evidence="9">Monosaccharide ABC transporter ATP-binding protein, CUT2 family</fullName>
    </submittedName>
</protein>
<dbReference type="CDD" id="cd03215">
    <property type="entry name" value="ABC_Carb_Monos_II"/>
    <property type="match status" value="1"/>
</dbReference>
<dbReference type="OrthoDB" id="9776369at2"/>
<feature type="domain" description="ABC transporter" evidence="8">
    <location>
        <begin position="256"/>
        <end position="507"/>
    </location>
</feature>
<name>A0A1G8MTP4_9BURK</name>
<evidence type="ECO:0000256" key="5">
    <source>
        <dbReference type="ARBA" id="ARBA00022737"/>
    </source>
</evidence>
<dbReference type="InterPro" id="IPR017871">
    <property type="entry name" value="ABC_transporter-like_CS"/>
</dbReference>
<keyword evidence="3" id="KW-0472">Membrane</keyword>
<accession>A0A1G8MTP4</accession>
<organism evidence="9 10">
    <name type="scientific">Paraburkholderia phenazinium</name>
    <dbReference type="NCBI Taxonomy" id="60549"/>
    <lineage>
        <taxon>Bacteria</taxon>
        <taxon>Pseudomonadati</taxon>
        <taxon>Pseudomonadota</taxon>
        <taxon>Betaproteobacteria</taxon>
        <taxon>Burkholderiales</taxon>
        <taxon>Burkholderiaceae</taxon>
        <taxon>Paraburkholderia</taxon>
    </lineage>
</organism>
<evidence type="ECO:0000259" key="8">
    <source>
        <dbReference type="PROSITE" id="PS50893"/>
    </source>
</evidence>
<sequence length="520" mass="56203">MSTKAPPAALELHELVKHFDRVPALRGASLTVTRGSVHGLIGQNGAGKSTLIKILAGIHTADSGAIAIDGVAQALSASPHGGASAIGFIHQERLLPPTFTVAEALWLGDERTVGPRVAGGFRLLDVRRMQRDARDALHTHFDVEIPPNRLIGDLSVAEQQIVQITRALIREPRILVFDEPTAALVSREVDRLLQTIDRLRQRGLTILYVSHYLNEIAAICDRVTVLRDGADVAHVDARTTPTEVLVTAMIGAQAEVRTSAAARTPGKVVLNVRKLSAPDRFEDVSFDVRRGEIVGITGLLGSGGKPVVRSLFGLERGVQGDIEIEGKAVRLRRPQDAVRQQIAFVPEDRRAHGVAPALSVRENTTLASLARFSRFGLLARRRETNTVQRLIEELAVRTSGTESPVRHLSGGNQQKVALAKWLSRTSSLYLLDEPTVGVDVGAKTEIYRLLDRLARDGAGVLLFSSDLIELLGVTDRVLVMARGRVVRELVSREADSQDVLAWATGARGAHGSAAQQEIAA</sequence>
<evidence type="ECO:0000256" key="1">
    <source>
        <dbReference type="ARBA" id="ARBA00022448"/>
    </source>
</evidence>
<evidence type="ECO:0000256" key="3">
    <source>
        <dbReference type="ARBA" id="ARBA00022519"/>
    </source>
</evidence>
<dbReference type="CDD" id="cd03216">
    <property type="entry name" value="ABC_Carb_Monos_I"/>
    <property type="match status" value="1"/>
</dbReference>
<dbReference type="SMART" id="SM00382">
    <property type="entry name" value="AAA"/>
    <property type="match status" value="2"/>
</dbReference>
<keyword evidence="4" id="KW-0762">Sugar transport</keyword>
<keyword evidence="2" id="KW-1003">Cell membrane</keyword>